<comment type="caution">
    <text evidence="1">The sequence shown here is derived from an EMBL/GenBank/DDBJ whole genome shotgun (WGS) entry which is preliminary data.</text>
</comment>
<name>A0A9Q2NKS1_9RHOB</name>
<evidence type="ECO:0000313" key="1">
    <source>
        <dbReference type="EMBL" id="MBM2356444.1"/>
    </source>
</evidence>
<dbReference type="RefSeq" id="WP_231035372.1">
    <property type="nucleotide sequence ID" value="NZ_JAJNGX010000015.1"/>
</dbReference>
<proteinExistence type="predicted"/>
<dbReference type="AlphaFoldDB" id="A0A9Q2NKS1"/>
<sequence length="86" mass="9501">MTEDEILAAADAIKDKRARMKRGADIFNAPHIQICIWDGSSNRDAADRLTVEPTPKLAALLCKTLGVEELTKRPSVRNIQIKGNQT</sequence>
<gene>
    <name evidence="1" type="ORF">JQX14_17960</name>
</gene>
<evidence type="ECO:0000313" key="2">
    <source>
        <dbReference type="Proteomes" id="UP000809337"/>
    </source>
</evidence>
<dbReference type="EMBL" id="JAFBWN010000015">
    <property type="protein sequence ID" value="MBM2356444.1"/>
    <property type="molecule type" value="Genomic_DNA"/>
</dbReference>
<organism evidence="1 2">
    <name type="scientific">Pseudosulfitobacter pseudonitzschiae</name>
    <dbReference type="NCBI Taxonomy" id="1402135"/>
    <lineage>
        <taxon>Bacteria</taxon>
        <taxon>Pseudomonadati</taxon>
        <taxon>Pseudomonadota</taxon>
        <taxon>Alphaproteobacteria</taxon>
        <taxon>Rhodobacterales</taxon>
        <taxon>Roseobacteraceae</taxon>
        <taxon>Pseudosulfitobacter</taxon>
    </lineage>
</organism>
<reference evidence="1" key="1">
    <citation type="submission" date="2021-01" db="EMBL/GenBank/DDBJ databases">
        <title>Diatom-associated Roseobacters Show Island Model of Population Structure.</title>
        <authorList>
            <person name="Qu L."/>
            <person name="Feng X."/>
            <person name="Chen Y."/>
            <person name="Li L."/>
            <person name="Wang X."/>
            <person name="Hu Z."/>
            <person name="Wang H."/>
            <person name="Luo H."/>
        </authorList>
    </citation>
    <scope>NUCLEOTIDE SEQUENCE</scope>
    <source>
        <strain evidence="1">SM26-45</strain>
    </source>
</reference>
<accession>A0A9Q2NKS1</accession>
<protein>
    <submittedName>
        <fullName evidence="1">Uncharacterized protein</fullName>
    </submittedName>
</protein>
<dbReference type="Proteomes" id="UP000809337">
    <property type="component" value="Unassembled WGS sequence"/>
</dbReference>